<gene>
    <name evidence="1" type="ORF">SAMD00020551_2580</name>
</gene>
<sequence>MKYSNEESFQLSDELKNYEFTFEMLNETVIASRLEFNLGANGTNPVWIGNVRVEHITGTPVNEDAPKQPLPNGNHVYNGTLDQGMDRLMFWNCSAGDTAATASVSEDARELHIVFYDRRNI</sequence>
<protein>
    <submittedName>
        <fullName evidence="1">Beta-glucanase</fullName>
        <ecNumber evidence="1">3.2.1.73</ecNumber>
    </submittedName>
</protein>
<dbReference type="Gene3D" id="2.60.120.260">
    <property type="entry name" value="Galactose-binding domain-like"/>
    <property type="match status" value="1"/>
</dbReference>
<evidence type="ECO:0000313" key="1">
    <source>
        <dbReference type="EMBL" id="GAM14429.1"/>
    </source>
</evidence>
<accession>A0A0A8X5D0</accession>
<dbReference type="EMBL" id="BASE01000056">
    <property type="protein sequence ID" value="GAM14429.1"/>
    <property type="molecule type" value="Genomic_DNA"/>
</dbReference>
<dbReference type="RefSeq" id="WP_041966185.1">
    <property type="nucleotide sequence ID" value="NZ_BASE01000056.1"/>
</dbReference>
<reference evidence="1 2" key="1">
    <citation type="submission" date="2013-06" db="EMBL/GenBank/DDBJ databases">
        <title>Whole genome shotgun sequence of Bacillus selenatarsenatis SF-1.</title>
        <authorList>
            <person name="Kuroda M."/>
            <person name="Sei K."/>
            <person name="Yamashita M."/>
            <person name="Ike M."/>
        </authorList>
    </citation>
    <scope>NUCLEOTIDE SEQUENCE [LARGE SCALE GENOMIC DNA]</scope>
    <source>
        <strain evidence="1 2">SF-1</strain>
    </source>
</reference>
<dbReference type="SUPFAM" id="SSF49785">
    <property type="entry name" value="Galactose-binding domain-like"/>
    <property type="match status" value="1"/>
</dbReference>
<dbReference type="InterPro" id="IPR008979">
    <property type="entry name" value="Galactose-bd-like_sf"/>
</dbReference>
<keyword evidence="1" id="KW-0378">Hydrolase</keyword>
<organism evidence="1 2">
    <name type="scientific">Mesobacillus selenatarsenatis (strain DSM 18680 / JCM 14380 / FERM P-15431 / SF-1)</name>
    <dbReference type="NCBI Taxonomy" id="1321606"/>
    <lineage>
        <taxon>Bacteria</taxon>
        <taxon>Bacillati</taxon>
        <taxon>Bacillota</taxon>
        <taxon>Bacilli</taxon>
        <taxon>Bacillales</taxon>
        <taxon>Bacillaceae</taxon>
        <taxon>Mesobacillus</taxon>
    </lineage>
</organism>
<evidence type="ECO:0000313" key="2">
    <source>
        <dbReference type="Proteomes" id="UP000031014"/>
    </source>
</evidence>
<proteinExistence type="predicted"/>
<keyword evidence="2" id="KW-1185">Reference proteome</keyword>
<keyword evidence="1" id="KW-0326">Glycosidase</keyword>
<dbReference type="AlphaFoldDB" id="A0A0A8X5D0"/>
<dbReference type="STRING" id="1321606.SAMD00020551_2580"/>
<dbReference type="Proteomes" id="UP000031014">
    <property type="component" value="Unassembled WGS sequence"/>
</dbReference>
<dbReference type="GO" id="GO:0042972">
    <property type="term" value="F:licheninase activity"/>
    <property type="evidence" value="ECO:0007669"/>
    <property type="project" value="UniProtKB-EC"/>
</dbReference>
<name>A0A0A8X5D0_MESS1</name>
<dbReference type="OrthoDB" id="9809583at2"/>
<dbReference type="EC" id="3.2.1.73" evidence="1"/>
<comment type="caution">
    <text evidence="1">The sequence shown here is derived from an EMBL/GenBank/DDBJ whole genome shotgun (WGS) entry which is preliminary data.</text>
</comment>